<organism evidence="1 2">
    <name type="scientific">Eretmocerus hayati</name>
    <dbReference type="NCBI Taxonomy" id="131215"/>
    <lineage>
        <taxon>Eukaryota</taxon>
        <taxon>Metazoa</taxon>
        <taxon>Ecdysozoa</taxon>
        <taxon>Arthropoda</taxon>
        <taxon>Hexapoda</taxon>
        <taxon>Insecta</taxon>
        <taxon>Pterygota</taxon>
        <taxon>Neoptera</taxon>
        <taxon>Endopterygota</taxon>
        <taxon>Hymenoptera</taxon>
        <taxon>Apocrita</taxon>
        <taxon>Proctotrupomorpha</taxon>
        <taxon>Chalcidoidea</taxon>
        <taxon>Aphelinidae</taxon>
        <taxon>Aphelininae</taxon>
        <taxon>Eretmocerus</taxon>
    </lineage>
</organism>
<name>A0ACC2P1X1_9HYME</name>
<keyword evidence="2" id="KW-1185">Reference proteome</keyword>
<accession>A0ACC2P1X1</accession>
<evidence type="ECO:0000313" key="1">
    <source>
        <dbReference type="EMBL" id="KAJ8675765.1"/>
    </source>
</evidence>
<gene>
    <name evidence="1" type="ORF">QAD02_011551</name>
</gene>
<protein>
    <submittedName>
        <fullName evidence="1">Uncharacterized protein</fullName>
    </submittedName>
</protein>
<comment type="caution">
    <text evidence="1">The sequence shown here is derived from an EMBL/GenBank/DDBJ whole genome shotgun (WGS) entry which is preliminary data.</text>
</comment>
<dbReference type="Proteomes" id="UP001239111">
    <property type="component" value="Chromosome 2"/>
</dbReference>
<evidence type="ECO:0000313" key="2">
    <source>
        <dbReference type="Proteomes" id="UP001239111"/>
    </source>
</evidence>
<reference evidence="1" key="1">
    <citation type="submission" date="2023-04" db="EMBL/GenBank/DDBJ databases">
        <title>A chromosome-level genome assembly of the parasitoid wasp Eretmocerus hayati.</title>
        <authorList>
            <person name="Zhong Y."/>
            <person name="Liu S."/>
            <person name="Liu Y."/>
        </authorList>
    </citation>
    <scope>NUCLEOTIDE SEQUENCE</scope>
    <source>
        <strain evidence="1">ZJU_SS_LIU_2023</strain>
    </source>
</reference>
<dbReference type="EMBL" id="CM056742">
    <property type="protein sequence ID" value="KAJ8675765.1"/>
    <property type="molecule type" value="Genomic_DNA"/>
</dbReference>
<proteinExistence type="predicted"/>
<sequence length="108" mass="12037">MKLALRKIRYPEQQTSHHAPGSSTEVLFPKRVIGRALTGLETEDKRPAKITRTSVESNLFVREPTPPIETVLQVLTPPGFQNMDVSQAVVLNPNEQFDASDIVQADIE</sequence>